<evidence type="ECO:0000313" key="3">
    <source>
        <dbReference type="Proteomes" id="UP001152797"/>
    </source>
</evidence>
<proteinExistence type="predicted"/>
<name>A0A9P1GL39_9DINO</name>
<dbReference type="AlphaFoldDB" id="A0A9P1GL39"/>
<accession>A0A9P1GL39</accession>
<dbReference type="Proteomes" id="UP001152797">
    <property type="component" value="Unassembled WGS sequence"/>
</dbReference>
<organism evidence="1">
    <name type="scientific">Cladocopium goreaui</name>
    <dbReference type="NCBI Taxonomy" id="2562237"/>
    <lineage>
        <taxon>Eukaryota</taxon>
        <taxon>Sar</taxon>
        <taxon>Alveolata</taxon>
        <taxon>Dinophyceae</taxon>
        <taxon>Suessiales</taxon>
        <taxon>Symbiodiniaceae</taxon>
        <taxon>Cladocopium</taxon>
    </lineage>
</organism>
<comment type="caution">
    <text evidence="1">The sequence shown here is derived from an EMBL/GenBank/DDBJ whole genome shotgun (WGS) entry which is preliminary data.</text>
</comment>
<dbReference type="EMBL" id="CAMXCT030006401">
    <property type="protein sequence ID" value="CAL4801844.1"/>
    <property type="molecule type" value="Genomic_DNA"/>
</dbReference>
<dbReference type="OrthoDB" id="408308at2759"/>
<reference evidence="2" key="2">
    <citation type="submission" date="2024-04" db="EMBL/GenBank/DDBJ databases">
        <authorList>
            <person name="Chen Y."/>
            <person name="Shah S."/>
            <person name="Dougan E. K."/>
            <person name="Thang M."/>
            <person name="Chan C."/>
        </authorList>
    </citation>
    <scope>NUCLEOTIDE SEQUENCE [LARGE SCALE GENOMIC DNA]</scope>
</reference>
<dbReference type="EMBL" id="CAMXCT020006401">
    <property type="protein sequence ID" value="CAL1167907.1"/>
    <property type="molecule type" value="Genomic_DNA"/>
</dbReference>
<gene>
    <name evidence="1" type="ORF">C1SCF055_LOCUS39432</name>
</gene>
<sequence>MDFEDFLIEYDLTEAQLQLAKKLKAEANFRQLLNVLGDHALFFSRQYAKRQKPEKPEKEGRRSEVLGWFASLSVEERLAVLSCNEEGWVQAVLKMNSHVTAGGAQRQGHFKVTLKPAPNSRRQGGTSSTRPNREVKVHYRRPHRLPDGEVLAPPATTAFRQAATRLSRHLRVELRSTSVAIDWGAIVPSPGLLSDSQAFIGLMDEISLGRFLQEEPGKAQWTPWAEASWLGQWGSHFPLAAFLASRLEVLLFQGYASRLQDPVRPAILPLAEVWASMPQQQREISWARLGRCLLRRLLSETLASAFHDAGLALTLALVAAQDCETGTDASLAFVQLGQELVKAPKVPMPMAAPATQAPKVARKPLVHVPRNFGGLKKAGEAAEAEAISKGIQALARYIFDSLAYTMPVTQALKAVSRVQIPVEDVMLWRSLTDET</sequence>
<keyword evidence="3" id="KW-1185">Reference proteome</keyword>
<dbReference type="EMBL" id="CAMXCT010006401">
    <property type="protein sequence ID" value="CAI4014532.1"/>
    <property type="molecule type" value="Genomic_DNA"/>
</dbReference>
<evidence type="ECO:0000313" key="2">
    <source>
        <dbReference type="EMBL" id="CAL1167907.1"/>
    </source>
</evidence>
<reference evidence="1" key="1">
    <citation type="submission" date="2022-10" db="EMBL/GenBank/DDBJ databases">
        <authorList>
            <person name="Chen Y."/>
            <person name="Dougan E. K."/>
            <person name="Chan C."/>
            <person name="Rhodes N."/>
            <person name="Thang M."/>
        </authorList>
    </citation>
    <scope>NUCLEOTIDE SEQUENCE</scope>
</reference>
<evidence type="ECO:0000313" key="1">
    <source>
        <dbReference type="EMBL" id="CAI4014532.1"/>
    </source>
</evidence>
<protein>
    <submittedName>
        <fullName evidence="1">Uncharacterized protein</fullName>
    </submittedName>
</protein>